<evidence type="ECO:0000313" key="1">
    <source>
        <dbReference type="EMBL" id="KJY48072.1"/>
    </source>
</evidence>
<dbReference type="EMBL" id="JXBZ01000015">
    <property type="protein sequence ID" value="KJY48072.1"/>
    <property type="molecule type" value="Genomic_DNA"/>
</dbReference>
<dbReference type="Proteomes" id="UP000033695">
    <property type="component" value="Unassembled WGS sequence"/>
</dbReference>
<dbReference type="OrthoDB" id="3233291at2"/>
<dbReference type="AlphaFoldDB" id="A0A0F4KN37"/>
<comment type="caution">
    <text evidence="1">The sequence shown here is derived from an EMBL/GenBank/DDBJ whole genome shotgun (WGS) entry which is preliminary data.</text>
</comment>
<gene>
    <name evidence="1" type="ORF">JG29_15860</name>
</gene>
<keyword evidence="2" id="KW-1185">Reference proteome</keyword>
<dbReference type="HOGENOM" id="CLU_153772_0_0_9"/>
<sequence>MRKYLDDFIKLPVAKMAQQIANMTFSYKETKVPPAHYKKILNKSYEEIVEDNIAVNLLNIYYKTVKQLAAESPRWFMQALICNDLKINPASISNEEYQALELVYSQYADKKHVKFANQDMENLFNDILRNGSNAILEHGSDSDKL</sequence>
<name>A0A0F4KN37_9LACO</name>
<accession>A0A0F4KN37</accession>
<protein>
    <submittedName>
        <fullName evidence="1">Uncharacterized protein</fullName>
    </submittedName>
</protein>
<reference evidence="1 2" key="1">
    <citation type="submission" date="2014-12" db="EMBL/GenBank/DDBJ databases">
        <title>Comparative genomics of the lactic acid bacteria isolated from the honey bee gut.</title>
        <authorList>
            <person name="Ellegaard K.M."/>
            <person name="Tamarit D."/>
            <person name="Javelind E."/>
            <person name="Olofsson T."/>
            <person name="Andersson S.G."/>
            <person name="Vasquez A."/>
        </authorList>
    </citation>
    <scope>NUCLEOTIDE SEQUENCE [LARGE SCALE GENOMIC DNA]</scope>
    <source>
        <strain evidence="1 2">Hon2</strain>
    </source>
</reference>
<organism evidence="1 2">
    <name type="scientific">Bombilactobacillus mellis</name>
    <dbReference type="NCBI Taxonomy" id="1218508"/>
    <lineage>
        <taxon>Bacteria</taxon>
        <taxon>Bacillati</taxon>
        <taxon>Bacillota</taxon>
        <taxon>Bacilli</taxon>
        <taxon>Lactobacillales</taxon>
        <taxon>Lactobacillaceae</taxon>
        <taxon>Bombilactobacillus</taxon>
    </lineage>
</organism>
<dbReference type="PATRIC" id="fig|1218508.4.peg.1632"/>
<dbReference type="RefSeq" id="WP_045923495.1">
    <property type="nucleotide sequence ID" value="NZ_JBHTHW010000006.1"/>
</dbReference>
<proteinExistence type="predicted"/>
<evidence type="ECO:0000313" key="2">
    <source>
        <dbReference type="Proteomes" id="UP000033695"/>
    </source>
</evidence>